<keyword evidence="6" id="KW-0239">DNA-directed DNA polymerase</keyword>
<accession>G0PBU0</accession>
<evidence type="ECO:0000256" key="6">
    <source>
        <dbReference type="ARBA" id="ARBA00022932"/>
    </source>
</evidence>
<reference evidence="12" key="1">
    <citation type="submission" date="2011-07" db="EMBL/GenBank/DDBJ databases">
        <authorList>
            <consortium name="Caenorhabditis brenneri Sequencing and Analysis Consortium"/>
            <person name="Wilson R.K."/>
        </authorList>
    </citation>
    <scope>NUCLEOTIDE SEQUENCE [LARGE SCALE GENOMIC DNA]</scope>
    <source>
        <strain evidence="12">PB2801</strain>
    </source>
</reference>
<name>G0PBU0_CAEBE</name>
<gene>
    <name evidence="11" type="ORF">CAEBREN_30472</name>
</gene>
<dbReference type="InParanoid" id="G0PBU0"/>
<evidence type="ECO:0000256" key="9">
    <source>
        <dbReference type="SAM" id="MobiDB-lite"/>
    </source>
</evidence>
<dbReference type="HOGENOM" id="CLU_014773_0_0_1"/>
<dbReference type="EMBL" id="GL380220">
    <property type="protein sequence ID" value="EGT50677.1"/>
    <property type="molecule type" value="Genomic_DNA"/>
</dbReference>
<feature type="compositionally biased region" description="Acidic residues" evidence="9">
    <location>
        <begin position="337"/>
        <end position="350"/>
    </location>
</feature>
<dbReference type="GO" id="GO:0006260">
    <property type="term" value="P:DNA replication"/>
    <property type="evidence" value="ECO:0007669"/>
    <property type="project" value="UniProtKB-KW"/>
</dbReference>
<dbReference type="eggNOG" id="ENOG502QQ9V">
    <property type="taxonomic scope" value="Eukaryota"/>
</dbReference>
<dbReference type="InterPro" id="IPR012337">
    <property type="entry name" value="RNaseH-like_sf"/>
</dbReference>
<evidence type="ECO:0000256" key="3">
    <source>
        <dbReference type="ARBA" id="ARBA00022679"/>
    </source>
</evidence>
<feature type="region of interest" description="Disordered" evidence="9">
    <location>
        <begin position="1"/>
        <end position="32"/>
    </location>
</feature>
<dbReference type="SUPFAM" id="SSF53098">
    <property type="entry name" value="Ribonuclease H-like"/>
    <property type="match status" value="1"/>
</dbReference>
<feature type="compositionally biased region" description="Low complexity" evidence="9">
    <location>
        <begin position="45"/>
        <end position="64"/>
    </location>
</feature>
<evidence type="ECO:0000313" key="12">
    <source>
        <dbReference type="Proteomes" id="UP000008068"/>
    </source>
</evidence>
<feature type="compositionally biased region" description="Basic and acidic residues" evidence="9">
    <location>
        <begin position="327"/>
        <end position="336"/>
    </location>
</feature>
<dbReference type="Gene3D" id="3.30.420.10">
    <property type="entry name" value="Ribonuclease H-like superfamily/Ribonuclease H"/>
    <property type="match status" value="1"/>
</dbReference>
<feature type="non-terminal residue" evidence="11">
    <location>
        <position position="781"/>
    </location>
</feature>
<keyword evidence="12" id="KW-1185">Reference proteome</keyword>
<dbReference type="Gene3D" id="3.40.960.10">
    <property type="entry name" value="VSR Endonuclease"/>
    <property type="match status" value="1"/>
</dbReference>
<evidence type="ECO:0000256" key="1">
    <source>
        <dbReference type="ARBA" id="ARBA00005755"/>
    </source>
</evidence>
<evidence type="ECO:0000256" key="4">
    <source>
        <dbReference type="ARBA" id="ARBA00022695"/>
    </source>
</evidence>
<keyword evidence="3" id="KW-0808">Transferase</keyword>
<feature type="region of interest" description="Disordered" evidence="9">
    <location>
        <begin position="44"/>
        <end position="141"/>
    </location>
</feature>
<dbReference type="GO" id="GO:0003887">
    <property type="term" value="F:DNA-directed DNA polymerase activity"/>
    <property type="evidence" value="ECO:0007669"/>
    <property type="project" value="UniProtKB-KW"/>
</dbReference>
<feature type="compositionally biased region" description="Low complexity" evidence="9">
    <location>
        <begin position="16"/>
        <end position="31"/>
    </location>
</feature>
<comment type="similarity">
    <text evidence="1">Belongs to the DNA polymerase type-B family.</text>
</comment>
<dbReference type="Proteomes" id="UP000008068">
    <property type="component" value="Unassembled WGS sequence"/>
</dbReference>
<keyword evidence="5" id="KW-0235">DNA replication</keyword>
<evidence type="ECO:0000256" key="8">
    <source>
        <dbReference type="ARBA" id="ARBA00049244"/>
    </source>
</evidence>
<dbReference type="GO" id="GO:0000166">
    <property type="term" value="F:nucleotide binding"/>
    <property type="evidence" value="ECO:0007669"/>
    <property type="project" value="InterPro"/>
</dbReference>
<evidence type="ECO:0000259" key="10">
    <source>
        <dbReference type="Pfam" id="PF03175"/>
    </source>
</evidence>
<dbReference type="GO" id="GO:0003677">
    <property type="term" value="F:DNA binding"/>
    <property type="evidence" value="ECO:0007669"/>
    <property type="project" value="UniProtKB-KW"/>
</dbReference>
<dbReference type="InterPro" id="IPR004868">
    <property type="entry name" value="DNA-dir_DNA_pol_B_mt/vir"/>
</dbReference>
<dbReference type="PANTHER" id="PTHR33568">
    <property type="entry name" value="DNA POLYMERASE"/>
    <property type="match status" value="1"/>
</dbReference>
<dbReference type="EC" id="2.7.7.7" evidence="2"/>
<organism evidence="12">
    <name type="scientific">Caenorhabditis brenneri</name>
    <name type="common">Nematode worm</name>
    <dbReference type="NCBI Taxonomy" id="135651"/>
    <lineage>
        <taxon>Eukaryota</taxon>
        <taxon>Metazoa</taxon>
        <taxon>Ecdysozoa</taxon>
        <taxon>Nematoda</taxon>
        <taxon>Chromadorea</taxon>
        <taxon>Rhabditida</taxon>
        <taxon>Rhabditina</taxon>
        <taxon>Rhabditomorpha</taxon>
        <taxon>Rhabditoidea</taxon>
        <taxon>Rhabditidae</taxon>
        <taxon>Peloderinae</taxon>
        <taxon>Caenorhabditis</taxon>
    </lineage>
</organism>
<evidence type="ECO:0000256" key="5">
    <source>
        <dbReference type="ARBA" id="ARBA00022705"/>
    </source>
</evidence>
<sequence>MDSSSDRKRIFKRSYSDVVSGNTSSSSSAVSRFAPQEELFKNYYPSNVTSSSSPPSRPFVSSPSKRWRLNTPSSPISFSFDAPTDARVFDFNPPVEIGLPEKEPASRKRPRVEDDDEVKIPAAKRSCPSKPRRNSPPPSYLRHLVERRRRQYGGGPEIRQFKKKDHFPTDEEKEFFFKHVELSKDLRLKRQNAVYSSLEPMRMRFVNLDQATPGDVLYIHAANLIDIFIRMMIQKAGGSLKDTQFWLQLHHEGYHEEKGFYITHKTYESVDGGVIINQISTHMQSNKNIALDESFTLAMDVFKARGNFVKGGFRGTAKKRLSGRGPRKSESIKNDLLEPEEEEVDSEDEEDFDVEKEYHVEERHTPLARFGQFLLKDPRANNCYIIAHNGGGLVKKMNETKNICFSFRYDHPLLLGEIDRQGGIKAKEPKVILNGLKIISVDYRFEKQRLFFRDSALFLPMRLARMPAAFGLEGEAKGMFPYLFNHPDNYDKKLPTLPSKEYYSAKYMVPEVRAEFDKWYEESYNNGFELHEEMLKYCESDVRILTLTLIKFIKMCSELFNGWNPIVHGTTLASFSMFVMKAEYIQNGDIGYIPENGYGHDNNSMLALKYIQWLEKEEPGLRLQYMLRGGEHQIVANGHNYKVDAYNKNTKEAYEVIFSFFLLDLNSFSSQIHGCLWHGCPKCQPIRDKWCKVSCTTPQEAYARTMRKEEDIRKEGYILHTIWECEINEMLEKNSEMRNFFKLNKYTRRLNPREGVFGGRTQVFRSITEADEETHIDYYDV</sequence>
<keyword evidence="4" id="KW-0548">Nucleotidyltransferase</keyword>
<evidence type="ECO:0000256" key="7">
    <source>
        <dbReference type="ARBA" id="ARBA00023125"/>
    </source>
</evidence>
<proteinExistence type="inferred from homology"/>
<dbReference type="OrthoDB" id="10053808at2759"/>
<evidence type="ECO:0000313" key="11">
    <source>
        <dbReference type="EMBL" id="EGT50677.1"/>
    </source>
</evidence>
<dbReference type="Pfam" id="PF03175">
    <property type="entry name" value="DNA_pol_B_2"/>
    <property type="match status" value="1"/>
</dbReference>
<dbReference type="PANTHER" id="PTHR33568:SF3">
    <property type="entry name" value="DNA-DIRECTED DNA POLYMERASE"/>
    <property type="match status" value="1"/>
</dbReference>
<comment type="catalytic activity">
    <reaction evidence="8">
        <text>DNA(n) + a 2'-deoxyribonucleoside 5'-triphosphate = DNA(n+1) + diphosphate</text>
        <dbReference type="Rhea" id="RHEA:22508"/>
        <dbReference type="Rhea" id="RHEA-COMP:17339"/>
        <dbReference type="Rhea" id="RHEA-COMP:17340"/>
        <dbReference type="ChEBI" id="CHEBI:33019"/>
        <dbReference type="ChEBI" id="CHEBI:61560"/>
        <dbReference type="ChEBI" id="CHEBI:173112"/>
        <dbReference type="EC" id="2.7.7.7"/>
    </reaction>
</comment>
<dbReference type="AlphaFoldDB" id="G0PBU0"/>
<protein>
    <recommendedName>
        <fullName evidence="2">DNA-directed DNA polymerase</fullName>
        <ecNumber evidence="2">2.7.7.7</ecNumber>
    </recommendedName>
</protein>
<feature type="domain" description="DNA-directed DNA polymerase family B mitochondria/virus" evidence="10">
    <location>
        <begin position="409"/>
        <end position="585"/>
    </location>
</feature>
<feature type="region of interest" description="Disordered" evidence="9">
    <location>
        <begin position="318"/>
        <end position="350"/>
    </location>
</feature>
<evidence type="ECO:0000256" key="2">
    <source>
        <dbReference type="ARBA" id="ARBA00012417"/>
    </source>
</evidence>
<keyword evidence="7" id="KW-0238">DNA-binding</keyword>
<dbReference type="InterPro" id="IPR036397">
    <property type="entry name" value="RNaseH_sf"/>
</dbReference>